<evidence type="ECO:0000256" key="1">
    <source>
        <dbReference type="SAM" id="MobiDB-lite"/>
    </source>
</evidence>
<reference evidence="2" key="1">
    <citation type="submission" date="2021-03" db="EMBL/GenBank/DDBJ databases">
        <title>Draft genome sequence of rust myrtle Austropuccinia psidii MF-1, a brazilian biotype.</title>
        <authorList>
            <person name="Quecine M.C."/>
            <person name="Pachon D.M.R."/>
            <person name="Bonatelli M.L."/>
            <person name="Correr F.H."/>
            <person name="Franceschini L.M."/>
            <person name="Leite T.F."/>
            <person name="Margarido G.R.A."/>
            <person name="Almeida C.A."/>
            <person name="Ferrarezi J.A."/>
            <person name="Labate C.A."/>
        </authorList>
    </citation>
    <scope>NUCLEOTIDE SEQUENCE</scope>
    <source>
        <strain evidence="2">MF-1</strain>
    </source>
</reference>
<organism evidence="2 3">
    <name type="scientific">Austropuccinia psidii MF-1</name>
    <dbReference type="NCBI Taxonomy" id="1389203"/>
    <lineage>
        <taxon>Eukaryota</taxon>
        <taxon>Fungi</taxon>
        <taxon>Dikarya</taxon>
        <taxon>Basidiomycota</taxon>
        <taxon>Pucciniomycotina</taxon>
        <taxon>Pucciniomycetes</taxon>
        <taxon>Pucciniales</taxon>
        <taxon>Sphaerophragmiaceae</taxon>
        <taxon>Austropuccinia</taxon>
    </lineage>
</organism>
<proteinExistence type="predicted"/>
<keyword evidence="3" id="KW-1185">Reference proteome</keyword>
<dbReference type="AlphaFoldDB" id="A0A9Q3GMR5"/>
<protein>
    <submittedName>
        <fullName evidence="2">Uncharacterized protein</fullName>
    </submittedName>
</protein>
<dbReference type="Proteomes" id="UP000765509">
    <property type="component" value="Unassembled WGS sequence"/>
</dbReference>
<accession>A0A9Q3GMR5</accession>
<sequence>MVQARDGGYILPEMDILRNYIEAEFGTEVVIEGKSQLSKSKEIKSRNKTRFENENWVEGIKQIKDITKKIKNPPAEEAHFNEAPKEVNPRKDVLDKLKKLS</sequence>
<comment type="caution">
    <text evidence="2">The sequence shown here is derived from an EMBL/GenBank/DDBJ whole genome shotgun (WGS) entry which is preliminary data.</text>
</comment>
<dbReference type="EMBL" id="AVOT02003118">
    <property type="protein sequence ID" value="MBW0472540.1"/>
    <property type="molecule type" value="Genomic_DNA"/>
</dbReference>
<feature type="region of interest" description="Disordered" evidence="1">
    <location>
        <begin position="76"/>
        <end position="101"/>
    </location>
</feature>
<gene>
    <name evidence="2" type="ORF">O181_012255</name>
</gene>
<evidence type="ECO:0000313" key="3">
    <source>
        <dbReference type="Proteomes" id="UP000765509"/>
    </source>
</evidence>
<dbReference type="OrthoDB" id="2506366at2759"/>
<evidence type="ECO:0000313" key="2">
    <source>
        <dbReference type="EMBL" id="MBW0472540.1"/>
    </source>
</evidence>
<name>A0A9Q3GMR5_9BASI</name>